<dbReference type="GO" id="GO:0003682">
    <property type="term" value="F:chromatin binding"/>
    <property type="evidence" value="ECO:0007669"/>
    <property type="project" value="TreeGrafter"/>
</dbReference>
<dbReference type="GeneID" id="105011297"/>
<feature type="compositionally biased region" description="Polar residues" evidence="3">
    <location>
        <begin position="834"/>
        <end position="847"/>
    </location>
</feature>
<sequence>MAAVAAEPGAATASTTTTGDGGELEPAPAVPGAKLDSSATQDYAPVMDLVPQSNDGDAVQECSQVQMELVSRPDLEAAGKALAASSEDEHIQTSCLGVGVENAENHALEGCGSKHTTMSRAERLRQFFSPNVEPANEVSKHEPYACLQNSSISDTQPSVVFLHSFPAHPVATEAGLSIAEPAEPMIDYCQNPELTQPTNVASDYRALIKTTHEAELESEPADDVPPGSEYKEESSEDASLERSEYTEQVDSIPVLERETVLGTPMETGYICDFSSITDQNSPSPELPVISLDQVPSAELGDSRSPQRRLEMKFNKSDQVSKPPPPLAGGETEEVQSESVDNLIPGSEVRVSLDHIIDDALVVSFRLGEKIFSGVLMDLSKRFGPYGIPITVFPKREYKDKPESMQLMAEPLQQDPEKVEQPVQENPDCPIVTAAEPNTDPQPEINQWTSKPPPLFQEGAPYPPPLFIRDTYNQSLPQPPPRKIKRPKRRLYREEPTSIMNAIKLRPRQVLCDKCKGAVATVDKREPRRGPLSDSRGDDARRRRNDGSAPVSKRPRNEPRSEEKGRGSAEASKRQASGIRQVSSSSLAGQVKGGAGANRVLRASSAAAASSSSSSPSSLPSNSNPRVQLGAKKVLQSKSVDHSKAREVLKMAKAQKRQRETTVVSGNAKTMTRAAALQEAHAHQKVHFTRRLQQISGVGPSSAPPLPPRMRIKPQRYRNEDNDSSTCKPPWLEKVPGSGRLSPPKPGAPRCNSTRSSSSSSCSTGEATTAETQGPDNGPEPELSPQTQSQPQVEPPTATEHSDPKAEPEEQGGQEERRETRGSKAGNLVVYMTLDPSQPDSSNTSMCSVDSADDLKSSNSECSSTETFDFPPPGDLHSPPTAPGTSSAVADPSPAPAEEKKPRKSQKVFSKNVSKCVSLDGRTICVGDIVWAKIYGFPWWPARVLGIQISRKDNGLLVRQEARVAWFGSPTTSFLALAQVAPFLESFQSRFDKKRKGLYRKAITEAAKAAKQLTPEVRALLTQFET</sequence>
<feature type="compositionally biased region" description="Polar residues" evidence="3">
    <location>
        <begin position="856"/>
        <end position="866"/>
    </location>
</feature>
<feature type="compositionally biased region" description="Polar residues" evidence="3">
    <location>
        <begin position="573"/>
        <end position="587"/>
    </location>
</feature>
<dbReference type="GO" id="GO:0005634">
    <property type="term" value="C:nucleus"/>
    <property type="evidence" value="ECO:0007669"/>
    <property type="project" value="TreeGrafter"/>
</dbReference>
<evidence type="ECO:0000256" key="1">
    <source>
        <dbReference type="ARBA" id="ARBA00023015"/>
    </source>
</evidence>
<evidence type="ECO:0000256" key="2">
    <source>
        <dbReference type="ARBA" id="ARBA00023163"/>
    </source>
</evidence>
<feature type="compositionally biased region" description="Polar residues" evidence="3">
    <location>
        <begin position="764"/>
        <end position="774"/>
    </location>
</feature>
<dbReference type="GO" id="GO:0010369">
    <property type="term" value="C:chromocenter"/>
    <property type="evidence" value="ECO:0007669"/>
    <property type="project" value="TreeGrafter"/>
</dbReference>
<feature type="compositionally biased region" description="Basic residues" evidence="3">
    <location>
        <begin position="481"/>
        <end position="490"/>
    </location>
</feature>
<dbReference type="RefSeq" id="XP_034149075.1">
    <property type="nucleotide sequence ID" value="XM_034293184.1"/>
</dbReference>
<organism evidence="5 6">
    <name type="scientific">Esox lucius</name>
    <name type="common">Northern pike</name>
    <dbReference type="NCBI Taxonomy" id="8010"/>
    <lineage>
        <taxon>Eukaryota</taxon>
        <taxon>Metazoa</taxon>
        <taxon>Chordata</taxon>
        <taxon>Craniata</taxon>
        <taxon>Vertebrata</taxon>
        <taxon>Euteleostomi</taxon>
        <taxon>Actinopterygii</taxon>
        <taxon>Neopterygii</taxon>
        <taxon>Teleostei</taxon>
        <taxon>Protacanthopterygii</taxon>
        <taxon>Esociformes</taxon>
        <taxon>Esocidae</taxon>
        <taxon>Esox</taxon>
    </lineage>
</organism>
<dbReference type="RefSeq" id="XP_010869517.2">
    <property type="nucleotide sequence ID" value="XM_010871215.4"/>
</dbReference>
<protein>
    <recommendedName>
        <fullName evidence="4">PWWP domain-containing protein</fullName>
    </recommendedName>
</protein>
<reference evidence="5" key="2">
    <citation type="submission" date="2025-08" db="UniProtKB">
        <authorList>
            <consortium name="Ensembl"/>
        </authorList>
    </citation>
    <scope>IDENTIFICATION</scope>
</reference>
<dbReference type="PROSITE" id="PS50812">
    <property type="entry name" value="PWWP"/>
    <property type="match status" value="1"/>
</dbReference>
<accession>A0AAY5KHT8</accession>
<feature type="compositionally biased region" description="Low complexity" evidence="3">
    <location>
        <begin position="749"/>
        <end position="763"/>
    </location>
</feature>
<reference evidence="5 6" key="1">
    <citation type="submission" date="2020-02" db="EMBL/GenBank/DDBJ databases">
        <title>Esox lucius (northern pike) genome, fEsoLuc1, primary haplotype.</title>
        <authorList>
            <person name="Myers G."/>
            <person name="Karagic N."/>
            <person name="Meyer A."/>
            <person name="Pippel M."/>
            <person name="Reichard M."/>
            <person name="Winkler S."/>
            <person name="Tracey A."/>
            <person name="Sims Y."/>
            <person name="Howe K."/>
            <person name="Rhie A."/>
            <person name="Formenti G."/>
            <person name="Durbin R."/>
            <person name="Fedrigo O."/>
            <person name="Jarvis E.D."/>
        </authorList>
    </citation>
    <scope>NUCLEOTIDE SEQUENCE [LARGE SCALE GENOMIC DNA]</scope>
</reference>
<dbReference type="SUPFAM" id="SSF63748">
    <property type="entry name" value="Tudor/PWWP/MBT"/>
    <property type="match status" value="1"/>
</dbReference>
<feature type="domain" description="PWWP" evidence="4">
    <location>
        <begin position="925"/>
        <end position="985"/>
    </location>
</feature>
<dbReference type="SMART" id="SM00293">
    <property type="entry name" value="PWWP"/>
    <property type="match status" value="1"/>
</dbReference>
<feature type="region of interest" description="Disordered" evidence="3">
    <location>
        <begin position="517"/>
        <end position="592"/>
    </location>
</feature>
<evidence type="ECO:0000313" key="5">
    <source>
        <dbReference type="Ensembl" id="ENSELUP00000088678.1"/>
    </source>
</evidence>
<dbReference type="FunFam" id="2.30.30.140:FF:000036">
    <property type="entry name" value="PWWP domain-containing protein 2A"/>
    <property type="match status" value="1"/>
</dbReference>
<feature type="region of interest" description="Disordered" evidence="3">
    <location>
        <begin position="212"/>
        <end position="254"/>
    </location>
</feature>
<dbReference type="PANTHER" id="PTHR16112:SF22">
    <property type="entry name" value="PWWP DOMAIN-CONTAINING 2B"/>
    <property type="match status" value="1"/>
</dbReference>
<feature type="region of interest" description="Disordered" evidence="3">
    <location>
        <begin position="313"/>
        <end position="337"/>
    </location>
</feature>
<proteinExistence type="predicted"/>
<gene>
    <name evidence="5" type="primary">PWWP2A</name>
</gene>
<dbReference type="AlphaFoldDB" id="A0AAY5KHT8"/>
<dbReference type="Gene3D" id="2.30.30.140">
    <property type="match status" value="1"/>
</dbReference>
<keyword evidence="2" id="KW-0804">Transcription</keyword>
<keyword evidence="1" id="KW-0805">Transcription regulation</keyword>
<evidence type="ECO:0000256" key="3">
    <source>
        <dbReference type="SAM" id="MobiDB-lite"/>
    </source>
</evidence>
<feature type="region of interest" description="Disordered" evidence="3">
    <location>
        <begin position="1"/>
        <end position="45"/>
    </location>
</feature>
<dbReference type="Proteomes" id="UP000265140">
    <property type="component" value="Chromosome 7"/>
</dbReference>
<feature type="region of interest" description="Disordered" evidence="3">
    <location>
        <begin position="690"/>
        <end position="905"/>
    </location>
</feature>
<name>A0AAY5KHT8_ESOLU</name>
<feature type="compositionally biased region" description="Low complexity" evidence="3">
    <location>
        <begin position="1"/>
        <end position="18"/>
    </location>
</feature>
<evidence type="ECO:0000313" key="6">
    <source>
        <dbReference type="Proteomes" id="UP000265140"/>
    </source>
</evidence>
<feature type="compositionally biased region" description="Low complexity" evidence="3">
    <location>
        <begin position="607"/>
        <end position="626"/>
    </location>
</feature>
<feature type="compositionally biased region" description="Basic and acidic residues" evidence="3">
    <location>
        <begin position="229"/>
        <end position="245"/>
    </location>
</feature>
<feature type="region of interest" description="Disordered" evidence="3">
    <location>
        <begin position="607"/>
        <end position="644"/>
    </location>
</feature>
<evidence type="ECO:0000259" key="4">
    <source>
        <dbReference type="PROSITE" id="PS50812"/>
    </source>
</evidence>
<dbReference type="Ensembl" id="ENSELUT00000101945.1">
    <property type="protein sequence ID" value="ENSELUP00000088678.1"/>
    <property type="gene ID" value="ENSELUG00000038004.1"/>
</dbReference>
<keyword evidence="6" id="KW-1185">Reference proteome</keyword>
<feature type="compositionally biased region" description="Basic and acidic residues" evidence="3">
    <location>
        <begin position="554"/>
        <end position="572"/>
    </location>
</feature>
<reference evidence="5" key="3">
    <citation type="submission" date="2025-09" db="UniProtKB">
        <authorList>
            <consortium name="Ensembl"/>
        </authorList>
    </citation>
    <scope>IDENTIFICATION</scope>
</reference>
<feature type="region of interest" description="Disordered" evidence="3">
    <location>
        <begin position="466"/>
        <end position="492"/>
    </location>
</feature>
<feature type="compositionally biased region" description="Basic and acidic residues" evidence="3">
    <location>
        <begin position="799"/>
        <end position="821"/>
    </location>
</feature>
<dbReference type="GeneTree" id="ENSGT00940000157692"/>
<dbReference type="InterPro" id="IPR000313">
    <property type="entry name" value="PWWP_dom"/>
</dbReference>
<dbReference type="CDD" id="cd20152">
    <property type="entry name" value="PWWP_PWWP2A"/>
    <property type="match status" value="1"/>
</dbReference>
<dbReference type="PANTHER" id="PTHR16112">
    <property type="entry name" value="METHYL-CPG BINDING PROTEIN, DROSOPHILA"/>
    <property type="match status" value="1"/>
</dbReference>
<dbReference type="Pfam" id="PF00855">
    <property type="entry name" value="PWWP"/>
    <property type="match status" value="1"/>
</dbReference>
<feature type="compositionally biased region" description="Basic and acidic residues" evidence="3">
    <location>
        <begin position="517"/>
        <end position="540"/>
    </location>
</feature>